<dbReference type="AlphaFoldDB" id="A0A5D6WPX3"/>
<sequence>MKAIILAAGSGTRLKKYTKNLPKGMLDFMGKTLIERQIEVYRDCGIEDIIIVRGFAADKISYEGIKYYTNKNYANTNMVESLMEAKAEFDDDIIVSYSDVLFQDDMLKKMMELKADFACAVDDNWQEYWVKRYGRVDFDTESLVIDDKDNIIELGLENPSAGNISARYIGILKFSVNGLKFIQKIMGEAYQSFMNKPWQQSGKTIKQAYMTDLLNAIIEAGKEVKAIHFNNGWIEFDTNEDYENALRWSKDGSISKIIRL</sequence>
<dbReference type="PANTHER" id="PTHR43584">
    <property type="entry name" value="NUCLEOTIDYL TRANSFERASE"/>
    <property type="match status" value="1"/>
</dbReference>
<name>A0A5D6WPX3_9FIRM</name>
<dbReference type="GO" id="GO:0016779">
    <property type="term" value="F:nucleotidyltransferase activity"/>
    <property type="evidence" value="ECO:0007669"/>
    <property type="project" value="UniProtKB-KW"/>
</dbReference>
<keyword evidence="1 4" id="KW-0808">Transferase</keyword>
<organism evidence="4 5">
    <name type="scientific">Selenomonas caprae</name>
    <dbReference type="NCBI Taxonomy" id="2606905"/>
    <lineage>
        <taxon>Bacteria</taxon>
        <taxon>Bacillati</taxon>
        <taxon>Bacillota</taxon>
        <taxon>Negativicutes</taxon>
        <taxon>Selenomonadales</taxon>
        <taxon>Selenomonadaceae</taxon>
        <taxon>Selenomonas</taxon>
    </lineage>
</organism>
<dbReference type="Gene3D" id="3.90.550.10">
    <property type="entry name" value="Spore Coat Polysaccharide Biosynthesis Protein SpsA, Chain A"/>
    <property type="match status" value="1"/>
</dbReference>
<keyword evidence="5" id="KW-1185">Reference proteome</keyword>
<gene>
    <name evidence="4" type="ORF">FZ041_03325</name>
</gene>
<proteinExistence type="predicted"/>
<evidence type="ECO:0000256" key="2">
    <source>
        <dbReference type="ARBA" id="ARBA00022695"/>
    </source>
</evidence>
<accession>A0A5D6WPX3</accession>
<feature type="domain" description="MobA-like NTP transferase" evidence="3">
    <location>
        <begin position="3"/>
        <end position="124"/>
    </location>
</feature>
<dbReference type="InterPro" id="IPR025877">
    <property type="entry name" value="MobA-like_NTP_Trfase"/>
</dbReference>
<dbReference type="InterPro" id="IPR050065">
    <property type="entry name" value="GlmU-like"/>
</dbReference>
<dbReference type="Pfam" id="PF12804">
    <property type="entry name" value="NTP_transf_3"/>
    <property type="match status" value="1"/>
</dbReference>
<evidence type="ECO:0000259" key="3">
    <source>
        <dbReference type="Pfam" id="PF12804"/>
    </source>
</evidence>
<evidence type="ECO:0000256" key="1">
    <source>
        <dbReference type="ARBA" id="ARBA00022679"/>
    </source>
</evidence>
<evidence type="ECO:0000313" key="4">
    <source>
        <dbReference type="EMBL" id="TYZ29957.1"/>
    </source>
</evidence>
<dbReference type="InterPro" id="IPR029044">
    <property type="entry name" value="Nucleotide-diphossugar_trans"/>
</dbReference>
<dbReference type="RefSeq" id="WP_149188516.1">
    <property type="nucleotide sequence ID" value="NZ_VTOZ01000005.1"/>
</dbReference>
<reference evidence="4 5" key="1">
    <citation type="submission" date="2019-08" db="EMBL/GenBank/DDBJ databases">
        <title>Selenomonas sp. mPRGC5 and Selenomonas sp. mPRGC8 isolated from ruminal fluid of dairy goat (Capra hircus).</title>
        <authorList>
            <person name="Poothong S."/>
            <person name="Nuengjamnong C."/>
            <person name="Tanasupawat S."/>
        </authorList>
    </citation>
    <scope>NUCLEOTIDE SEQUENCE [LARGE SCALE GENOMIC DNA]</scope>
    <source>
        <strain evidence="5">mPRGC8</strain>
    </source>
</reference>
<protein>
    <submittedName>
        <fullName evidence="4">Phosphocholine cytidylyltransferase family protein</fullName>
    </submittedName>
</protein>
<dbReference type="PANTHER" id="PTHR43584:SF8">
    <property type="entry name" value="N-ACETYLMURAMATE ALPHA-1-PHOSPHATE URIDYLYLTRANSFERASE"/>
    <property type="match status" value="1"/>
</dbReference>
<evidence type="ECO:0000313" key="5">
    <source>
        <dbReference type="Proteomes" id="UP000322783"/>
    </source>
</evidence>
<dbReference type="EMBL" id="VTOZ01000005">
    <property type="protein sequence ID" value="TYZ29957.1"/>
    <property type="molecule type" value="Genomic_DNA"/>
</dbReference>
<comment type="caution">
    <text evidence="4">The sequence shown here is derived from an EMBL/GenBank/DDBJ whole genome shotgun (WGS) entry which is preliminary data.</text>
</comment>
<dbReference type="CDD" id="cd02523">
    <property type="entry name" value="PC_cytidylyltransferase"/>
    <property type="match status" value="1"/>
</dbReference>
<dbReference type="Proteomes" id="UP000322783">
    <property type="component" value="Unassembled WGS sequence"/>
</dbReference>
<dbReference type="SUPFAM" id="SSF53448">
    <property type="entry name" value="Nucleotide-diphospho-sugar transferases"/>
    <property type="match status" value="1"/>
</dbReference>
<keyword evidence="2 4" id="KW-0548">Nucleotidyltransferase</keyword>